<dbReference type="AlphaFoldDB" id="A0A975U8H7"/>
<dbReference type="EMBL" id="CP076642">
    <property type="protein sequence ID" value="QXO16256.1"/>
    <property type="molecule type" value="Genomic_DNA"/>
</dbReference>
<keyword evidence="1" id="KW-0805">Transcription regulation</keyword>
<feature type="domain" description="HTH gntR-type" evidence="4">
    <location>
        <begin position="13"/>
        <end position="80"/>
    </location>
</feature>
<dbReference type="PROSITE" id="PS50949">
    <property type="entry name" value="HTH_GNTR"/>
    <property type="match status" value="1"/>
</dbReference>
<dbReference type="InterPro" id="IPR036390">
    <property type="entry name" value="WH_DNA-bd_sf"/>
</dbReference>
<dbReference type="KEGG" id="vos:KNV97_01680"/>
<reference evidence="5" key="1">
    <citation type="submission" date="2021-06" db="EMBL/GenBank/DDBJ databases">
        <title>Vibrio nov. sp., novel gut bacterium isolated from Yellow Sea oyster.</title>
        <authorList>
            <person name="Muhammad N."/>
            <person name="Nguyen T.H."/>
            <person name="Lee Y.-J."/>
            <person name="Ko J."/>
            <person name="Kim S.-G."/>
        </authorList>
    </citation>
    <scope>NUCLEOTIDE SEQUENCE</scope>
    <source>
        <strain evidence="5">OG9-811</strain>
    </source>
</reference>
<name>A0A975U8H7_9VIBR</name>
<accession>A0A975U8H7</accession>
<dbReference type="Pfam" id="PF07729">
    <property type="entry name" value="FCD"/>
    <property type="match status" value="1"/>
</dbReference>
<dbReference type="PANTHER" id="PTHR43537">
    <property type="entry name" value="TRANSCRIPTIONAL REGULATOR, GNTR FAMILY"/>
    <property type="match status" value="1"/>
</dbReference>
<dbReference type="Gene3D" id="1.20.120.530">
    <property type="entry name" value="GntR ligand-binding domain-like"/>
    <property type="match status" value="1"/>
</dbReference>
<protein>
    <submittedName>
        <fullName evidence="5">GntR family transcriptional regulator</fullName>
    </submittedName>
</protein>
<evidence type="ECO:0000313" key="5">
    <source>
        <dbReference type="EMBL" id="QXO16256.1"/>
    </source>
</evidence>
<dbReference type="SMART" id="SM00345">
    <property type="entry name" value="HTH_GNTR"/>
    <property type="match status" value="1"/>
</dbReference>
<dbReference type="RefSeq" id="WP_136485683.1">
    <property type="nucleotide sequence ID" value="NZ_CP076642.1"/>
</dbReference>
<dbReference type="InterPro" id="IPR036388">
    <property type="entry name" value="WH-like_DNA-bd_sf"/>
</dbReference>
<dbReference type="Gene3D" id="1.10.10.10">
    <property type="entry name" value="Winged helix-like DNA-binding domain superfamily/Winged helix DNA-binding domain"/>
    <property type="match status" value="1"/>
</dbReference>
<dbReference type="InterPro" id="IPR008920">
    <property type="entry name" value="TF_FadR/GntR_C"/>
</dbReference>
<keyword evidence="3" id="KW-0804">Transcription</keyword>
<dbReference type="InterPro" id="IPR000524">
    <property type="entry name" value="Tscrpt_reg_HTH_GntR"/>
</dbReference>
<evidence type="ECO:0000256" key="2">
    <source>
        <dbReference type="ARBA" id="ARBA00023125"/>
    </source>
</evidence>
<proteinExistence type="predicted"/>
<dbReference type="Pfam" id="PF00392">
    <property type="entry name" value="GntR"/>
    <property type="match status" value="1"/>
</dbReference>
<dbReference type="InterPro" id="IPR011711">
    <property type="entry name" value="GntR_C"/>
</dbReference>
<dbReference type="SMART" id="SM00895">
    <property type="entry name" value="FCD"/>
    <property type="match status" value="1"/>
</dbReference>
<organism evidence="5 6">
    <name type="scientific">Vibrio ostreae</name>
    <dbReference type="NCBI Taxonomy" id="2841925"/>
    <lineage>
        <taxon>Bacteria</taxon>
        <taxon>Pseudomonadati</taxon>
        <taxon>Pseudomonadota</taxon>
        <taxon>Gammaproteobacteria</taxon>
        <taxon>Vibrionales</taxon>
        <taxon>Vibrionaceae</taxon>
        <taxon>Vibrio</taxon>
    </lineage>
</organism>
<evidence type="ECO:0000256" key="3">
    <source>
        <dbReference type="ARBA" id="ARBA00023163"/>
    </source>
</evidence>
<dbReference type="SUPFAM" id="SSF46785">
    <property type="entry name" value="Winged helix' DNA-binding domain"/>
    <property type="match status" value="1"/>
</dbReference>
<evidence type="ECO:0000259" key="4">
    <source>
        <dbReference type="PROSITE" id="PS50949"/>
    </source>
</evidence>
<keyword evidence="6" id="KW-1185">Reference proteome</keyword>
<dbReference type="Proteomes" id="UP000694232">
    <property type="component" value="Chromosome 2"/>
</dbReference>
<gene>
    <name evidence="5" type="ORF">KNV97_01680</name>
</gene>
<dbReference type="SUPFAM" id="SSF48008">
    <property type="entry name" value="GntR ligand-binding domain-like"/>
    <property type="match status" value="1"/>
</dbReference>
<sequence>MVTPRPTASTHKQQEVQRIMAALSAAIAQHKLKPGQRLVEAQIVTALQANRNHVQTALQRLALQHIVTIEPNRGAMVSQPTAQEAREVFAARRVIERGIVEDITAQKMAEHWPQIEAHMQAEQAAVQTNDRRAIVGALCDFHRLLANLCGNRVLMEMFDNLMVRSSLIVALYQRNDVPACQHNEHQQLIDALKAGNQSQAVAVMLAHLDHLEAELVLSPGNDQELDLGDALSQAPVTPD</sequence>
<keyword evidence="2" id="KW-0238">DNA-binding</keyword>
<dbReference type="PANTHER" id="PTHR43537:SF53">
    <property type="entry name" value="HTH-TYPE TRANSCRIPTIONAL REPRESSOR NANR"/>
    <property type="match status" value="1"/>
</dbReference>
<evidence type="ECO:0000313" key="6">
    <source>
        <dbReference type="Proteomes" id="UP000694232"/>
    </source>
</evidence>
<dbReference type="GO" id="GO:0003677">
    <property type="term" value="F:DNA binding"/>
    <property type="evidence" value="ECO:0007669"/>
    <property type="project" value="UniProtKB-KW"/>
</dbReference>
<dbReference type="GO" id="GO:0003700">
    <property type="term" value="F:DNA-binding transcription factor activity"/>
    <property type="evidence" value="ECO:0007669"/>
    <property type="project" value="InterPro"/>
</dbReference>
<evidence type="ECO:0000256" key="1">
    <source>
        <dbReference type="ARBA" id="ARBA00023015"/>
    </source>
</evidence>